<name>A0A2R5EJ46_9BACL</name>
<evidence type="ECO:0000256" key="5">
    <source>
        <dbReference type="ARBA" id="ARBA00022989"/>
    </source>
</evidence>
<accession>A0A2R5EJ46</accession>
<dbReference type="PIRSF" id="PIRSF000170">
    <property type="entry name" value="Succ_dh_cyt_b558"/>
    <property type="match status" value="1"/>
</dbReference>
<keyword evidence="3 9" id="KW-0812">Transmembrane</keyword>
<dbReference type="Proteomes" id="UP000245202">
    <property type="component" value="Unassembled WGS sequence"/>
</dbReference>
<evidence type="ECO:0000256" key="1">
    <source>
        <dbReference type="ARBA" id="ARBA00004370"/>
    </source>
</evidence>
<evidence type="ECO:0000313" key="10">
    <source>
        <dbReference type="EMBL" id="GBG06557.1"/>
    </source>
</evidence>
<evidence type="ECO:0000256" key="3">
    <source>
        <dbReference type="ARBA" id="ARBA00022692"/>
    </source>
</evidence>
<protein>
    <submittedName>
        <fullName evidence="10">Succinate dehydrogenase</fullName>
    </submittedName>
</protein>
<feature type="transmembrane region" description="Helical" evidence="9">
    <location>
        <begin position="12"/>
        <end position="34"/>
    </location>
</feature>
<comment type="subcellular location">
    <subcellularLocation>
        <location evidence="1">Membrane</location>
    </subcellularLocation>
</comment>
<keyword evidence="11" id="KW-1185">Reference proteome</keyword>
<organism evidence="10 11">
    <name type="scientific">Paenibacillus agaridevorans</name>
    <dbReference type="NCBI Taxonomy" id="171404"/>
    <lineage>
        <taxon>Bacteria</taxon>
        <taxon>Bacillati</taxon>
        <taxon>Bacillota</taxon>
        <taxon>Bacilli</taxon>
        <taxon>Bacillales</taxon>
        <taxon>Paenibacillaceae</taxon>
        <taxon>Paenibacillus</taxon>
    </lineage>
</organism>
<evidence type="ECO:0000256" key="7">
    <source>
        <dbReference type="ARBA" id="ARBA00023136"/>
    </source>
</evidence>
<dbReference type="NCBIfam" id="TIGR02046">
    <property type="entry name" value="sdhC_b558_fam"/>
    <property type="match status" value="1"/>
</dbReference>
<dbReference type="CDD" id="cd03497">
    <property type="entry name" value="SQR_TypeB_1_TM"/>
    <property type="match status" value="1"/>
</dbReference>
<reference evidence="10 11" key="1">
    <citation type="submission" date="2017-08" db="EMBL/GenBank/DDBJ databases">
        <title>Substantial Increase in Enzyme Production by Combined Drug-Resistance Mutations in Paenibacillus agaridevorans.</title>
        <authorList>
            <person name="Tanaka Y."/>
            <person name="Funane K."/>
            <person name="Hosaka T."/>
            <person name="Shiwa Y."/>
            <person name="Fujita N."/>
            <person name="Miyazaki T."/>
            <person name="Yoshikawa H."/>
            <person name="Murakami K."/>
            <person name="Kasahara K."/>
            <person name="Inaoka T."/>
            <person name="Hiraga Y."/>
            <person name="Ochi K."/>
        </authorList>
    </citation>
    <scope>NUCLEOTIDE SEQUENCE [LARGE SCALE GENOMIC DNA]</scope>
    <source>
        <strain evidence="10 11">T-3040</strain>
    </source>
</reference>
<keyword evidence="2 8" id="KW-0349">Heme</keyword>
<feature type="transmembrane region" description="Helical" evidence="9">
    <location>
        <begin position="184"/>
        <end position="205"/>
    </location>
</feature>
<comment type="caution">
    <text evidence="10">The sequence shown here is derived from an EMBL/GenBank/DDBJ whole genome shotgun (WGS) entry which is preliminary data.</text>
</comment>
<dbReference type="Gene3D" id="1.20.1300.10">
    <property type="entry name" value="Fumarate reductase/succinate dehydrogenase, transmembrane subunit"/>
    <property type="match status" value="1"/>
</dbReference>
<dbReference type="InterPro" id="IPR016002">
    <property type="entry name" value="Succ_DH_cyt_b558_Firmicute"/>
</dbReference>
<feature type="binding site" description="axial binding residue" evidence="8">
    <location>
        <position position="113"/>
    </location>
    <ligand>
        <name>heme</name>
        <dbReference type="ChEBI" id="CHEBI:30413"/>
    </ligand>
    <ligandPart>
        <name>Fe</name>
        <dbReference type="ChEBI" id="CHEBI:18248"/>
    </ligandPart>
</feature>
<sequence>MKGNSYFSRKLHSLLGIIPLGGFIVVHGLTNYQAFERGPEGFDKGVTLINSLPLLPLLEIFVIYLPLLFHGIYGLYVAYQSNSNTGRFKYGRNWAFTAQRVTGVITFVFVFWHVYQTRMQVYLGNITHEELGSTMNKIATDPTYFVLYLIGVLAAVFHFSNGLWAFLISWGITIGPKAQRISSYICMGVFVVVSALFILSLVAFMGDEFKEAANAALTWTNIG</sequence>
<dbReference type="RefSeq" id="WP_087572383.1">
    <property type="nucleotide sequence ID" value="NZ_BDQX01000051.1"/>
</dbReference>
<feature type="transmembrane region" description="Helical" evidence="9">
    <location>
        <begin position="145"/>
        <end position="172"/>
    </location>
</feature>
<evidence type="ECO:0000256" key="6">
    <source>
        <dbReference type="ARBA" id="ARBA00023004"/>
    </source>
</evidence>
<dbReference type="InterPro" id="IPR011138">
    <property type="entry name" value="Cytochrome_b-558"/>
</dbReference>
<feature type="transmembrane region" description="Helical" evidence="9">
    <location>
        <begin position="54"/>
        <end position="76"/>
    </location>
</feature>
<keyword evidence="4 8" id="KW-0479">Metal-binding</keyword>
<feature type="binding site" description="axial binding residue" evidence="8">
    <location>
        <position position="27"/>
    </location>
    <ligand>
        <name>heme</name>
        <dbReference type="ChEBI" id="CHEBI:30413"/>
    </ligand>
    <ligandPart>
        <name>Fe</name>
        <dbReference type="ChEBI" id="CHEBI:18248"/>
    </ligandPart>
</feature>
<keyword evidence="5 9" id="KW-1133">Transmembrane helix</keyword>
<evidence type="ECO:0000256" key="8">
    <source>
        <dbReference type="PIRSR" id="PIRSR000170-1"/>
    </source>
</evidence>
<dbReference type="EMBL" id="BDQX01000051">
    <property type="protein sequence ID" value="GBG06557.1"/>
    <property type="molecule type" value="Genomic_DNA"/>
</dbReference>
<evidence type="ECO:0000256" key="2">
    <source>
        <dbReference type="ARBA" id="ARBA00022617"/>
    </source>
</evidence>
<feature type="transmembrane region" description="Helical" evidence="9">
    <location>
        <begin position="97"/>
        <end position="115"/>
    </location>
</feature>
<gene>
    <name evidence="10" type="ORF">PAT3040_01084</name>
</gene>
<keyword evidence="6 8" id="KW-0408">Iron</keyword>
<evidence type="ECO:0000313" key="11">
    <source>
        <dbReference type="Proteomes" id="UP000245202"/>
    </source>
</evidence>
<dbReference type="SUPFAM" id="SSF81343">
    <property type="entry name" value="Fumarate reductase respiratory complex transmembrane subunits"/>
    <property type="match status" value="1"/>
</dbReference>
<feature type="binding site" description="axial binding residue" evidence="8">
    <location>
        <position position="70"/>
    </location>
    <ligand>
        <name>heme</name>
        <dbReference type="ChEBI" id="CHEBI:30413"/>
    </ligand>
    <ligandPart>
        <name>Fe</name>
        <dbReference type="ChEBI" id="CHEBI:18248"/>
    </ligandPart>
</feature>
<dbReference type="InterPro" id="IPR000701">
    <property type="entry name" value="SuccDH_FuR_B_TM-su"/>
</dbReference>
<keyword evidence="7 9" id="KW-0472">Membrane</keyword>
<proteinExistence type="predicted"/>
<dbReference type="AlphaFoldDB" id="A0A2R5EJ46"/>
<dbReference type="Pfam" id="PF01127">
    <property type="entry name" value="Sdh_cyt"/>
    <property type="match status" value="1"/>
</dbReference>
<dbReference type="GO" id="GO:0046872">
    <property type="term" value="F:metal ion binding"/>
    <property type="evidence" value="ECO:0007669"/>
    <property type="project" value="UniProtKB-KW"/>
</dbReference>
<dbReference type="GO" id="GO:0016020">
    <property type="term" value="C:membrane"/>
    <property type="evidence" value="ECO:0007669"/>
    <property type="project" value="UniProtKB-SubCell"/>
</dbReference>
<evidence type="ECO:0000256" key="9">
    <source>
        <dbReference type="SAM" id="Phobius"/>
    </source>
</evidence>
<dbReference type="InterPro" id="IPR034804">
    <property type="entry name" value="SQR/QFR_C/D"/>
</dbReference>
<evidence type="ECO:0000256" key="4">
    <source>
        <dbReference type="ARBA" id="ARBA00022723"/>
    </source>
</evidence>
<feature type="binding site" description="axial binding residue" evidence="8">
    <location>
        <position position="158"/>
    </location>
    <ligand>
        <name>heme</name>
        <dbReference type="ChEBI" id="CHEBI:30413"/>
    </ligand>
    <ligandPart>
        <name>Fe</name>
        <dbReference type="ChEBI" id="CHEBI:18248"/>
    </ligandPart>
</feature>